<proteinExistence type="predicted"/>
<sequence length="274" mass="31854">METLSQKFKRKRNNELKASEPSKSVEVKYRDELLKLINSLKNSMQERIRAFMEQKPTSDELMLFVTSLIEEERKKEMMKYAFLLSSGVVFMANKINKERLSKIIGGDSDKNNVESLLPDVKEKLDEYISKNVSLITSVRSELLENIEKEVRKSYLETGRVENLATILQEKADISRKRARVIARDQTNKINSELDQERMQNLGIKLYTWQTSRDERVRSTHKIMQGLTCRFDDDSVYSKDGGKTWLKRTAQMPKTKPGIEIQCRCFANGVINENK</sequence>
<organism evidence="3 4">
    <name type="scientific">Campylobacter ureolyticus</name>
    <dbReference type="NCBI Taxonomy" id="827"/>
    <lineage>
        <taxon>Bacteria</taxon>
        <taxon>Pseudomonadati</taxon>
        <taxon>Campylobacterota</taxon>
        <taxon>Epsilonproteobacteria</taxon>
        <taxon>Campylobacterales</taxon>
        <taxon>Campylobacteraceae</taxon>
        <taxon>Campylobacter</taxon>
    </lineage>
</organism>
<evidence type="ECO:0000313" key="4">
    <source>
        <dbReference type="Proteomes" id="UP001075461"/>
    </source>
</evidence>
<dbReference type="InterPro" id="IPR006528">
    <property type="entry name" value="Phage_head_morphogenesis_dom"/>
</dbReference>
<dbReference type="Proteomes" id="UP001075461">
    <property type="component" value="Unassembled WGS sequence"/>
</dbReference>
<dbReference type="RefSeq" id="WP_269480252.1">
    <property type="nucleotide sequence ID" value="NZ_JAPXGP010000004.1"/>
</dbReference>
<protein>
    <submittedName>
        <fullName evidence="3">Phage minor head protein</fullName>
    </submittedName>
</protein>
<dbReference type="NCBIfam" id="TIGR01641">
    <property type="entry name" value="phageSPP1_gp7"/>
    <property type="match status" value="1"/>
</dbReference>
<evidence type="ECO:0000256" key="1">
    <source>
        <dbReference type="SAM" id="MobiDB-lite"/>
    </source>
</evidence>
<dbReference type="Pfam" id="PF04233">
    <property type="entry name" value="Phage_Mu_F"/>
    <property type="match status" value="1"/>
</dbReference>
<dbReference type="EMBL" id="JAPXGP010000004">
    <property type="protein sequence ID" value="MCZ6161940.1"/>
    <property type="molecule type" value="Genomic_DNA"/>
</dbReference>
<reference evidence="3" key="1">
    <citation type="submission" date="2022-12" db="EMBL/GenBank/DDBJ databases">
        <title>Species Delineation and Comparative Genomics within the Campylobacter ureolyticus Complex.</title>
        <authorList>
            <person name="Maki J."/>
            <person name="Howard M."/>
            <person name="Connelly S."/>
            <person name="Hardy D.J."/>
            <person name="Cameron A."/>
        </authorList>
    </citation>
    <scope>NUCLEOTIDE SEQUENCE</scope>
    <source>
        <strain evidence="3">URMC_786</strain>
    </source>
</reference>
<gene>
    <name evidence="3" type="ORF">O6B92_06275</name>
</gene>
<feature type="region of interest" description="Disordered" evidence="1">
    <location>
        <begin position="1"/>
        <end position="21"/>
    </location>
</feature>
<dbReference type="AlphaFoldDB" id="A0A9Q4KPK8"/>
<accession>A0A9Q4KPK8</accession>
<name>A0A9Q4KPK8_9BACT</name>
<comment type="caution">
    <text evidence="3">The sequence shown here is derived from an EMBL/GenBank/DDBJ whole genome shotgun (WGS) entry which is preliminary data.</text>
</comment>
<evidence type="ECO:0000313" key="3">
    <source>
        <dbReference type="EMBL" id="MCZ6161940.1"/>
    </source>
</evidence>
<evidence type="ECO:0000259" key="2">
    <source>
        <dbReference type="Pfam" id="PF04233"/>
    </source>
</evidence>
<feature type="domain" description="Phage head morphogenesis" evidence="2">
    <location>
        <begin position="145"/>
        <end position="265"/>
    </location>
</feature>